<dbReference type="EMBL" id="CP001700">
    <property type="protein sequence ID" value="ACU77533.1"/>
    <property type="molecule type" value="Genomic_DNA"/>
</dbReference>
<sequence length="256" mass="26711">MNAKIFVTGGTGGLGSHTVPLLRAAGYDLRILSRSAREDTEGVEYVTGDLLAGENGANIDEALDGIETVLHLAGAQKGDDIATRNLAQAAARAGVRHIVYISVIGADKVPVGWLRMKAAAEKAIEESGVPYTILRAAQFHDLTLKAVRTMAKLPVVPNPGGLRFQPVDARDVAARLVELVAGPPAGLVPDIAGPEVIAMGDLVRSYVKAAGKHRMLMPVRIPGKAGKAYRAGDNLTLDGALVASGSWTDFLAAHVG</sequence>
<gene>
    <name evidence="2" type="ordered locus">Caci_8718</name>
</gene>
<evidence type="ECO:0000313" key="3">
    <source>
        <dbReference type="Proteomes" id="UP000000851"/>
    </source>
</evidence>
<dbReference type="InterPro" id="IPR016040">
    <property type="entry name" value="NAD(P)-bd_dom"/>
</dbReference>
<protein>
    <submittedName>
        <fullName evidence="2">NmrA family protein</fullName>
    </submittedName>
</protein>
<dbReference type="Gene3D" id="3.40.50.720">
    <property type="entry name" value="NAD(P)-binding Rossmann-like Domain"/>
    <property type="match status" value="1"/>
</dbReference>
<keyword evidence="3" id="KW-1185">Reference proteome</keyword>
<organism evidence="2 3">
    <name type="scientific">Catenulispora acidiphila (strain DSM 44928 / JCM 14897 / NBRC 102108 / NRRL B-24433 / ID139908)</name>
    <dbReference type="NCBI Taxonomy" id="479433"/>
    <lineage>
        <taxon>Bacteria</taxon>
        <taxon>Bacillati</taxon>
        <taxon>Actinomycetota</taxon>
        <taxon>Actinomycetes</taxon>
        <taxon>Catenulisporales</taxon>
        <taxon>Catenulisporaceae</taxon>
        <taxon>Catenulispora</taxon>
    </lineage>
</organism>
<feature type="domain" description="NAD(P)-binding" evidence="1">
    <location>
        <begin position="9"/>
        <end position="181"/>
    </location>
</feature>
<dbReference type="eggNOG" id="COG0702">
    <property type="taxonomic scope" value="Bacteria"/>
</dbReference>
<dbReference type="KEGG" id="cai:Caci_8718"/>
<dbReference type="AlphaFoldDB" id="C7Q0K0"/>
<dbReference type="InterPro" id="IPR036291">
    <property type="entry name" value="NAD(P)-bd_dom_sf"/>
</dbReference>
<dbReference type="Proteomes" id="UP000000851">
    <property type="component" value="Chromosome"/>
</dbReference>
<name>C7Q0K0_CATAD</name>
<dbReference type="PANTHER" id="PTHR43162">
    <property type="match status" value="1"/>
</dbReference>
<evidence type="ECO:0000259" key="1">
    <source>
        <dbReference type="Pfam" id="PF13460"/>
    </source>
</evidence>
<dbReference type="InParanoid" id="C7Q0K0"/>
<proteinExistence type="predicted"/>
<dbReference type="PANTHER" id="PTHR43162:SF1">
    <property type="entry name" value="PRESTALK A DIFFERENTIATION PROTEIN A"/>
    <property type="match status" value="1"/>
</dbReference>
<evidence type="ECO:0000313" key="2">
    <source>
        <dbReference type="EMBL" id="ACU77533.1"/>
    </source>
</evidence>
<dbReference type="InterPro" id="IPR051604">
    <property type="entry name" value="Ergot_Alk_Oxidoreductase"/>
</dbReference>
<dbReference type="OrthoDB" id="9771302at2"/>
<dbReference type="HOGENOM" id="CLU_007383_5_1_11"/>
<accession>C7Q0K0</accession>
<reference evidence="2 3" key="1">
    <citation type="journal article" date="2009" name="Stand. Genomic Sci.">
        <title>Complete genome sequence of Catenulispora acidiphila type strain (ID 139908).</title>
        <authorList>
            <person name="Copeland A."/>
            <person name="Lapidus A."/>
            <person name="Glavina Del Rio T."/>
            <person name="Nolan M."/>
            <person name="Lucas S."/>
            <person name="Chen F."/>
            <person name="Tice H."/>
            <person name="Cheng J.F."/>
            <person name="Bruce D."/>
            <person name="Goodwin L."/>
            <person name="Pitluck S."/>
            <person name="Mikhailova N."/>
            <person name="Pati A."/>
            <person name="Ivanova N."/>
            <person name="Mavromatis K."/>
            <person name="Chen A."/>
            <person name="Palaniappan K."/>
            <person name="Chain P."/>
            <person name="Land M."/>
            <person name="Hauser L."/>
            <person name="Chang Y.J."/>
            <person name="Jeffries C.D."/>
            <person name="Chertkov O."/>
            <person name="Brettin T."/>
            <person name="Detter J.C."/>
            <person name="Han C."/>
            <person name="Ali Z."/>
            <person name="Tindall B.J."/>
            <person name="Goker M."/>
            <person name="Bristow J."/>
            <person name="Eisen J.A."/>
            <person name="Markowitz V."/>
            <person name="Hugenholtz P."/>
            <person name="Kyrpides N.C."/>
            <person name="Klenk H.P."/>
        </authorList>
    </citation>
    <scope>NUCLEOTIDE SEQUENCE [LARGE SCALE GENOMIC DNA]</scope>
    <source>
        <strain evidence="3">DSM 44928 / JCM 14897 / NBRC 102108 / NRRL B-24433 / ID139908</strain>
    </source>
</reference>
<dbReference type="STRING" id="479433.Caci_8718"/>
<dbReference type="RefSeq" id="WP_015797257.1">
    <property type="nucleotide sequence ID" value="NC_013131.1"/>
</dbReference>
<dbReference type="Pfam" id="PF13460">
    <property type="entry name" value="NAD_binding_10"/>
    <property type="match status" value="1"/>
</dbReference>
<dbReference type="SUPFAM" id="SSF51735">
    <property type="entry name" value="NAD(P)-binding Rossmann-fold domains"/>
    <property type="match status" value="1"/>
</dbReference>